<dbReference type="Gene3D" id="3.40.50.2300">
    <property type="match status" value="2"/>
</dbReference>
<keyword evidence="2" id="KW-0805">Transcription regulation</keyword>
<keyword evidence="4" id="KW-0804">Transcription</keyword>
<dbReference type="Pfam" id="PF13377">
    <property type="entry name" value="Peripla_BP_3"/>
    <property type="match status" value="1"/>
</dbReference>
<dbReference type="InterPro" id="IPR010982">
    <property type="entry name" value="Lambda_DNA-bd_dom_sf"/>
</dbReference>
<proteinExistence type="predicted"/>
<keyword evidence="7" id="KW-1185">Reference proteome</keyword>
<dbReference type="PANTHER" id="PTHR30146:SF148">
    <property type="entry name" value="HTH-TYPE TRANSCRIPTIONAL REPRESSOR PURR-RELATED"/>
    <property type="match status" value="1"/>
</dbReference>
<dbReference type="PROSITE" id="PS50932">
    <property type="entry name" value="HTH_LACI_2"/>
    <property type="match status" value="1"/>
</dbReference>
<name>A0A411YLK9_9ACTN</name>
<organism evidence="6 7">
    <name type="scientific">Egibacter rhizosphaerae</name>
    <dbReference type="NCBI Taxonomy" id="1670831"/>
    <lineage>
        <taxon>Bacteria</taxon>
        <taxon>Bacillati</taxon>
        <taxon>Actinomycetota</taxon>
        <taxon>Nitriliruptoria</taxon>
        <taxon>Egibacterales</taxon>
        <taxon>Egibacteraceae</taxon>
        <taxon>Egibacter</taxon>
    </lineage>
</organism>
<dbReference type="Proteomes" id="UP000291469">
    <property type="component" value="Chromosome"/>
</dbReference>
<evidence type="ECO:0000313" key="6">
    <source>
        <dbReference type="EMBL" id="QBI22067.1"/>
    </source>
</evidence>
<gene>
    <name evidence="6" type="ORF">ER308_15995</name>
</gene>
<dbReference type="InterPro" id="IPR028082">
    <property type="entry name" value="Peripla_BP_I"/>
</dbReference>
<evidence type="ECO:0000256" key="3">
    <source>
        <dbReference type="ARBA" id="ARBA00023125"/>
    </source>
</evidence>
<evidence type="ECO:0000256" key="1">
    <source>
        <dbReference type="ARBA" id="ARBA00022491"/>
    </source>
</evidence>
<keyword evidence="3" id="KW-0238">DNA-binding</keyword>
<dbReference type="SMART" id="SM00354">
    <property type="entry name" value="HTH_LACI"/>
    <property type="match status" value="1"/>
</dbReference>
<accession>A0A411YLK9</accession>
<evidence type="ECO:0000259" key="5">
    <source>
        <dbReference type="PROSITE" id="PS50932"/>
    </source>
</evidence>
<dbReference type="OrthoDB" id="59108at2"/>
<evidence type="ECO:0000256" key="4">
    <source>
        <dbReference type="ARBA" id="ARBA00023163"/>
    </source>
</evidence>
<dbReference type="CDD" id="cd06267">
    <property type="entry name" value="PBP1_LacI_sugar_binding-like"/>
    <property type="match status" value="1"/>
</dbReference>
<evidence type="ECO:0000313" key="7">
    <source>
        <dbReference type="Proteomes" id="UP000291469"/>
    </source>
</evidence>
<feature type="domain" description="HTH lacI-type" evidence="5">
    <location>
        <begin position="1"/>
        <end position="50"/>
    </location>
</feature>
<evidence type="ECO:0000256" key="2">
    <source>
        <dbReference type="ARBA" id="ARBA00023015"/>
    </source>
</evidence>
<dbReference type="PANTHER" id="PTHR30146">
    <property type="entry name" value="LACI-RELATED TRANSCRIPTIONAL REPRESSOR"/>
    <property type="match status" value="1"/>
</dbReference>
<dbReference type="Gene3D" id="1.10.260.40">
    <property type="entry name" value="lambda repressor-like DNA-binding domains"/>
    <property type="match status" value="1"/>
</dbReference>
<dbReference type="EMBL" id="CP036402">
    <property type="protein sequence ID" value="QBI22067.1"/>
    <property type="molecule type" value="Genomic_DNA"/>
</dbReference>
<sequence>MAERAGVSKSLVSLVLRDSPHVSEHRRTAVLEAIDALGYRPNAVARSLVTRRTRVFGVLVSDLHNPFFADVVEGIQEAAQEHGYQALLGSGNRRSLQEEQVIEAMLELRTEALLLVTPTVGPAILRVARDTVPVVVVGRQDIKVSRIDTVTSDEVAGTHAAVAHLVEHGHRRIGYIAGRVQSDDPRGKGYRRAMSAFGLDDHVLIAAGAYTTEEGGYSGAEELLSNDPRPTAILAVNDPAAIGALAAIEDRGLRVPEDISLVGYDNSQLASLRPLGLTSVHQPRFEMGQRAFAALLGRIDGGSQRAKHEVLPPTLVERSTVAAPPPEAG</sequence>
<dbReference type="InterPro" id="IPR000843">
    <property type="entry name" value="HTH_LacI"/>
</dbReference>
<dbReference type="AlphaFoldDB" id="A0A411YLK9"/>
<dbReference type="GO" id="GO:0000976">
    <property type="term" value="F:transcription cis-regulatory region binding"/>
    <property type="evidence" value="ECO:0007669"/>
    <property type="project" value="TreeGrafter"/>
</dbReference>
<reference evidence="6 7" key="1">
    <citation type="submission" date="2019-01" db="EMBL/GenBank/DDBJ databases">
        <title>Egibacter rhizosphaerae EGI 80759T.</title>
        <authorList>
            <person name="Chen D.-D."/>
            <person name="Tian Y."/>
            <person name="Jiao J.-Y."/>
            <person name="Zhang X.-T."/>
            <person name="Zhang Y.-G."/>
            <person name="Zhang Y."/>
            <person name="Xiao M."/>
            <person name="Shu W.-S."/>
            <person name="Li W.-J."/>
        </authorList>
    </citation>
    <scope>NUCLEOTIDE SEQUENCE [LARGE SCALE GENOMIC DNA]</scope>
    <source>
        <strain evidence="6 7">EGI 80759</strain>
    </source>
</reference>
<dbReference type="CDD" id="cd01392">
    <property type="entry name" value="HTH_LacI"/>
    <property type="match status" value="1"/>
</dbReference>
<dbReference type="InterPro" id="IPR046335">
    <property type="entry name" value="LacI/GalR-like_sensor"/>
</dbReference>
<dbReference type="SUPFAM" id="SSF53822">
    <property type="entry name" value="Periplasmic binding protein-like I"/>
    <property type="match status" value="1"/>
</dbReference>
<dbReference type="KEGG" id="erz:ER308_15995"/>
<dbReference type="Pfam" id="PF00356">
    <property type="entry name" value="LacI"/>
    <property type="match status" value="1"/>
</dbReference>
<keyword evidence="1" id="KW-0678">Repressor</keyword>
<protein>
    <submittedName>
        <fullName evidence="6">LacI family transcriptional regulator</fullName>
    </submittedName>
</protein>
<dbReference type="GO" id="GO:0003700">
    <property type="term" value="F:DNA-binding transcription factor activity"/>
    <property type="evidence" value="ECO:0007669"/>
    <property type="project" value="TreeGrafter"/>
</dbReference>
<dbReference type="SUPFAM" id="SSF47413">
    <property type="entry name" value="lambda repressor-like DNA-binding domains"/>
    <property type="match status" value="1"/>
</dbReference>